<organism evidence="1 2">
    <name type="scientific">Pseudochrobactrum asaccharolyticum</name>
    <dbReference type="NCBI Taxonomy" id="354351"/>
    <lineage>
        <taxon>Bacteria</taxon>
        <taxon>Pseudomonadati</taxon>
        <taxon>Pseudomonadota</taxon>
        <taxon>Alphaproteobacteria</taxon>
        <taxon>Hyphomicrobiales</taxon>
        <taxon>Brucellaceae</taxon>
        <taxon>Pseudochrobactrum</taxon>
    </lineage>
</organism>
<proteinExistence type="predicted"/>
<dbReference type="RefSeq" id="WP_113944618.1">
    <property type="nucleotide sequence ID" value="NZ_JBHEEG010000001.1"/>
</dbReference>
<protein>
    <submittedName>
        <fullName evidence="1">Uncharacterized protein DUF3137</fullName>
    </submittedName>
</protein>
<keyword evidence="2" id="KW-1185">Reference proteome</keyword>
<dbReference type="AlphaFoldDB" id="A0A366DX97"/>
<accession>A0A366DX97</accession>
<comment type="caution">
    <text evidence="1">The sequence shown here is derived from an EMBL/GenBank/DDBJ whole genome shotgun (WGS) entry which is preliminary data.</text>
</comment>
<dbReference type="Proteomes" id="UP000252893">
    <property type="component" value="Unassembled WGS sequence"/>
</dbReference>
<sequence>MKTEVPDESTPLLSFSQERENVVTALTQAEDKRKTALSASICFAFSAGFAAFQSNLFDVAGIGSYVAAIIFAAPCWKLSNWMWHSLAICSIAPEIASRYGQKTIRNAWEFWDFESWITAQFNNQEQQLTSWQSEGNYRNIAYRLREVSVQPARRTRPSSPPRYYLMAEISVPASFSGRIEIRLRNSVTDPFISFIKQMLGDDSRIYTSDQSFDEIFEIYGENCPDYQDLLTPALRKALLTIAQYGVRQRFSARFEKGWFYLDFPIETPIFKNASLLQPMPQLMDAIQQLWWDLTMPQRLIDGLTGNYEGPLL</sequence>
<evidence type="ECO:0000313" key="1">
    <source>
        <dbReference type="EMBL" id="RBO94741.1"/>
    </source>
</evidence>
<reference evidence="1 2" key="1">
    <citation type="submission" date="2018-06" db="EMBL/GenBank/DDBJ databases">
        <title>Genomic Encyclopedia of Type Strains, Phase IV (KMG-IV): sequencing the most valuable type-strain genomes for metagenomic binning, comparative biology and taxonomic classification.</title>
        <authorList>
            <person name="Goeker M."/>
        </authorList>
    </citation>
    <scope>NUCLEOTIDE SEQUENCE [LARGE SCALE GENOMIC DNA]</scope>
    <source>
        <strain evidence="1 2">DSM 25619</strain>
    </source>
</reference>
<gene>
    <name evidence="1" type="ORF">DFR47_10499</name>
</gene>
<dbReference type="InterPro" id="IPR021484">
    <property type="entry name" value="DUF3137"/>
</dbReference>
<dbReference type="OrthoDB" id="7946579at2"/>
<name>A0A366DX97_9HYPH</name>
<dbReference type="EMBL" id="QNRH01000004">
    <property type="protein sequence ID" value="RBO94741.1"/>
    <property type="molecule type" value="Genomic_DNA"/>
</dbReference>
<evidence type="ECO:0000313" key="2">
    <source>
        <dbReference type="Proteomes" id="UP000252893"/>
    </source>
</evidence>
<dbReference type="Pfam" id="PF11335">
    <property type="entry name" value="DUF3137"/>
    <property type="match status" value="1"/>
</dbReference>